<feature type="binding site" evidence="6">
    <location>
        <begin position="172"/>
        <end position="177"/>
    </location>
    <ligand>
        <name>NAD(+)</name>
        <dbReference type="ChEBI" id="CHEBI:57540"/>
    </ligand>
</feature>
<keyword evidence="2 6" id="KW-0418">Kinase</keyword>
<dbReference type="GO" id="GO:0016301">
    <property type="term" value="F:kinase activity"/>
    <property type="evidence" value="ECO:0007669"/>
    <property type="project" value="UniProtKB-KW"/>
</dbReference>
<dbReference type="PANTHER" id="PTHR20275">
    <property type="entry name" value="NAD KINASE"/>
    <property type="match status" value="1"/>
</dbReference>
<comment type="function">
    <text evidence="6">Involved in the regulation of the intracellular balance of NAD and NADP, and is a key enzyme in the biosynthesis of NADP. Catalyzes specifically the phosphorylation on 2'-hydroxyl of the adenosine moiety of NAD to yield NADP.</text>
</comment>
<evidence type="ECO:0000256" key="2">
    <source>
        <dbReference type="ARBA" id="ARBA00022777"/>
    </source>
</evidence>
<dbReference type="Pfam" id="PF01513">
    <property type="entry name" value="NAD_kinase"/>
    <property type="match status" value="1"/>
</dbReference>
<sequence>MERFFIVTNDGKDIGGRVTAKVKHLLEEQGKTCILCEKDEDKKIVKEKVPAEIDCAIVIGGDGTLIEVARMLRREIPILGINMGTLGYLTEVEVSGVEQAVCQMLADHYTIENRMMLQAEFEDGSRDIALNDIVVSRKNGLRLIHFDIYVNGSFLNSYEADGVILSTPTGSTAYNLSAGGPVVEPTASLIVITPICSHSLNTSSIVLSSEDEIVILIGEGRNGRTEEVYITFDGADMVELKTGQKLTVHKSESITQLMKLNGLSFLEILHRKMKGN</sequence>
<dbReference type="InterPro" id="IPR017437">
    <property type="entry name" value="ATP-NAD_kinase_PpnK-typ_C"/>
</dbReference>
<comment type="catalytic activity">
    <reaction evidence="5 6">
        <text>NAD(+) + ATP = ADP + NADP(+) + H(+)</text>
        <dbReference type="Rhea" id="RHEA:18629"/>
        <dbReference type="ChEBI" id="CHEBI:15378"/>
        <dbReference type="ChEBI" id="CHEBI:30616"/>
        <dbReference type="ChEBI" id="CHEBI:57540"/>
        <dbReference type="ChEBI" id="CHEBI:58349"/>
        <dbReference type="ChEBI" id="CHEBI:456216"/>
        <dbReference type="EC" id="2.7.1.23"/>
    </reaction>
</comment>
<reference evidence="7 8" key="1">
    <citation type="journal article" date="2021" name="ISME Commun">
        <title>Automated analysis of genomic sequences facilitates high-throughput and comprehensive description of bacteria.</title>
        <authorList>
            <person name="Hitch T.C.A."/>
        </authorList>
    </citation>
    <scope>NUCLEOTIDE SEQUENCE [LARGE SCALE GENOMIC DNA]</scope>
    <source>
        <strain evidence="7 8">Sanger_03</strain>
    </source>
</reference>
<feature type="binding site" evidence="6">
    <location>
        <position position="161"/>
    </location>
    <ligand>
        <name>NAD(+)</name>
        <dbReference type="ChEBI" id="CHEBI:57540"/>
    </ligand>
</feature>
<dbReference type="PANTHER" id="PTHR20275:SF0">
    <property type="entry name" value="NAD KINASE"/>
    <property type="match status" value="1"/>
</dbReference>
<dbReference type="Proteomes" id="UP001652431">
    <property type="component" value="Unassembled WGS sequence"/>
</dbReference>
<keyword evidence="6" id="KW-0067">ATP-binding</keyword>
<dbReference type="InterPro" id="IPR002504">
    <property type="entry name" value="NADK"/>
</dbReference>
<keyword evidence="1 6" id="KW-0808">Transferase</keyword>
<feature type="binding site" evidence="6">
    <location>
        <begin position="131"/>
        <end position="132"/>
    </location>
    <ligand>
        <name>NAD(+)</name>
        <dbReference type="ChEBI" id="CHEBI:57540"/>
    </ligand>
</feature>
<dbReference type="InterPro" id="IPR017438">
    <property type="entry name" value="ATP-NAD_kinase_N"/>
</dbReference>
<keyword evidence="6" id="KW-0963">Cytoplasm</keyword>
<feature type="binding site" evidence="6">
    <location>
        <begin position="62"/>
        <end position="63"/>
    </location>
    <ligand>
        <name>NAD(+)</name>
        <dbReference type="ChEBI" id="CHEBI:57540"/>
    </ligand>
</feature>
<dbReference type="EMBL" id="JAOQJU010000020">
    <property type="protein sequence ID" value="MCU6687479.1"/>
    <property type="molecule type" value="Genomic_DNA"/>
</dbReference>
<dbReference type="HAMAP" id="MF_00361">
    <property type="entry name" value="NAD_kinase"/>
    <property type="match status" value="1"/>
</dbReference>
<proteinExistence type="inferred from homology"/>
<evidence type="ECO:0000313" key="8">
    <source>
        <dbReference type="Proteomes" id="UP001652431"/>
    </source>
</evidence>
<comment type="similarity">
    <text evidence="6">Belongs to the NAD kinase family.</text>
</comment>
<dbReference type="SUPFAM" id="SSF111331">
    <property type="entry name" value="NAD kinase/diacylglycerol kinase-like"/>
    <property type="match status" value="1"/>
</dbReference>
<evidence type="ECO:0000256" key="6">
    <source>
        <dbReference type="HAMAP-Rule" id="MF_00361"/>
    </source>
</evidence>
<gene>
    <name evidence="6" type="primary">nadK</name>
    <name evidence="7" type="ORF">OCV99_13215</name>
</gene>
<comment type="caution">
    <text evidence="6">Lacks conserved residue(s) required for the propagation of feature annotation.</text>
</comment>
<dbReference type="RefSeq" id="WP_158371190.1">
    <property type="nucleotide sequence ID" value="NZ_JAOQJU010000020.1"/>
</dbReference>
<keyword evidence="6" id="KW-0547">Nucleotide-binding</keyword>
<feature type="binding site" evidence="6">
    <location>
        <position position="142"/>
    </location>
    <ligand>
        <name>NAD(+)</name>
        <dbReference type="ChEBI" id="CHEBI:57540"/>
    </ligand>
</feature>
<organism evidence="7 8">
    <name type="scientific">Dorea acetigenes</name>
    <dbReference type="NCBI Taxonomy" id="2981787"/>
    <lineage>
        <taxon>Bacteria</taxon>
        <taxon>Bacillati</taxon>
        <taxon>Bacillota</taxon>
        <taxon>Clostridia</taxon>
        <taxon>Lachnospirales</taxon>
        <taxon>Lachnospiraceae</taxon>
        <taxon>Dorea</taxon>
    </lineage>
</organism>
<dbReference type="EC" id="2.7.1.23" evidence="6"/>
<evidence type="ECO:0000256" key="3">
    <source>
        <dbReference type="ARBA" id="ARBA00022857"/>
    </source>
</evidence>
<comment type="subcellular location">
    <subcellularLocation>
        <location evidence="6">Cytoplasm</location>
    </subcellularLocation>
</comment>
<keyword evidence="3 6" id="KW-0521">NADP</keyword>
<feature type="active site" description="Proton acceptor" evidence="6">
    <location>
        <position position="62"/>
    </location>
</feature>
<dbReference type="Gene3D" id="2.60.200.30">
    <property type="entry name" value="Probable inorganic polyphosphate/atp-NAD kinase, domain 2"/>
    <property type="match status" value="1"/>
</dbReference>
<dbReference type="Pfam" id="PF20143">
    <property type="entry name" value="NAD_kinase_C"/>
    <property type="match status" value="1"/>
</dbReference>
<keyword evidence="4 6" id="KW-0520">NAD</keyword>
<accession>A0ABT2RPZ2</accession>
<evidence type="ECO:0000313" key="7">
    <source>
        <dbReference type="EMBL" id="MCU6687479.1"/>
    </source>
</evidence>
<protein>
    <recommendedName>
        <fullName evidence="6">NAD kinase</fullName>
        <ecNumber evidence="6">2.7.1.23</ecNumber>
    </recommendedName>
    <alternativeName>
        <fullName evidence="6">ATP-dependent NAD kinase</fullName>
    </alternativeName>
</protein>
<dbReference type="InterPro" id="IPR016064">
    <property type="entry name" value="NAD/diacylglycerol_kinase_sf"/>
</dbReference>
<dbReference type="Gene3D" id="3.40.50.10330">
    <property type="entry name" value="Probable inorganic polyphosphate/atp-NAD kinase, domain 1"/>
    <property type="match status" value="1"/>
</dbReference>
<comment type="cofactor">
    <cofactor evidence="6">
        <name>a divalent metal cation</name>
        <dbReference type="ChEBI" id="CHEBI:60240"/>
    </cofactor>
</comment>
<evidence type="ECO:0000256" key="4">
    <source>
        <dbReference type="ARBA" id="ARBA00023027"/>
    </source>
</evidence>
<keyword evidence="8" id="KW-1185">Reference proteome</keyword>
<comment type="caution">
    <text evidence="7">The sequence shown here is derived from an EMBL/GenBank/DDBJ whole genome shotgun (WGS) entry which is preliminary data.</text>
</comment>
<evidence type="ECO:0000256" key="1">
    <source>
        <dbReference type="ARBA" id="ARBA00022679"/>
    </source>
</evidence>
<name>A0ABT2RPZ2_9FIRM</name>
<evidence type="ECO:0000256" key="5">
    <source>
        <dbReference type="ARBA" id="ARBA00047925"/>
    </source>
</evidence>